<comment type="caution">
    <text evidence="2">The sequence shown here is derived from an EMBL/GenBank/DDBJ whole genome shotgun (WGS) entry which is preliminary data.</text>
</comment>
<reference evidence="3" key="1">
    <citation type="journal article" date="2015" name="Genome">
        <title>Whole Genome Sequence of the Non-Microcystin-Producing Microcystis aeruginosa Strain NIES-44.</title>
        <authorList>
            <person name="Okano K."/>
            <person name="Miyata N."/>
            <person name="Ozaki Y."/>
        </authorList>
    </citation>
    <scope>NUCLEOTIDE SEQUENCE [LARGE SCALE GENOMIC DNA]</scope>
    <source>
        <strain evidence="3">NIES-44</strain>
    </source>
</reference>
<dbReference type="EMBL" id="BBPA01000030">
    <property type="protein sequence ID" value="GAL92888.1"/>
    <property type="molecule type" value="Genomic_DNA"/>
</dbReference>
<dbReference type="Gene3D" id="3.30.70.1290">
    <property type="entry name" value="Transposase IS200-like"/>
    <property type="match status" value="1"/>
</dbReference>
<evidence type="ECO:0000313" key="3">
    <source>
        <dbReference type="Proteomes" id="UP000030321"/>
    </source>
</evidence>
<dbReference type="InterPro" id="IPR002686">
    <property type="entry name" value="Transposase_17"/>
</dbReference>
<dbReference type="Proteomes" id="UP000030321">
    <property type="component" value="Unassembled WGS sequence"/>
</dbReference>
<evidence type="ECO:0000313" key="2">
    <source>
        <dbReference type="EMBL" id="GAL92888.1"/>
    </source>
</evidence>
<sequence>MPRKPRNLQAGYSYHVTTGCNNREFKLSKRECLEVFLYAIKKALDKHQFQLYALCIMSNHLHYLIEPAQPEDLPKIMHFLNWYKAM</sequence>
<dbReference type="SMART" id="SM01321">
    <property type="entry name" value="Y1_Tnp"/>
    <property type="match status" value="1"/>
</dbReference>
<evidence type="ECO:0000259" key="1">
    <source>
        <dbReference type="SMART" id="SM01321"/>
    </source>
</evidence>
<feature type="domain" description="Transposase IS200-like" evidence="1">
    <location>
        <begin position="9"/>
        <end position="85"/>
    </location>
</feature>
<name>A0A0A1VTV9_MICAE</name>
<dbReference type="InterPro" id="IPR036515">
    <property type="entry name" value="Transposase_17_sf"/>
</dbReference>
<dbReference type="GO" id="GO:0004803">
    <property type="term" value="F:transposase activity"/>
    <property type="evidence" value="ECO:0007669"/>
    <property type="project" value="InterPro"/>
</dbReference>
<dbReference type="PROSITE" id="PS51257">
    <property type="entry name" value="PROKAR_LIPOPROTEIN"/>
    <property type="match status" value="1"/>
</dbReference>
<protein>
    <recommendedName>
        <fullName evidence="1">Transposase IS200-like domain-containing protein</fullName>
    </recommendedName>
</protein>
<proteinExistence type="predicted"/>
<dbReference type="SUPFAM" id="SSF143422">
    <property type="entry name" value="Transposase IS200-like"/>
    <property type="match status" value="1"/>
</dbReference>
<dbReference type="GO" id="GO:0006313">
    <property type="term" value="P:DNA transposition"/>
    <property type="evidence" value="ECO:0007669"/>
    <property type="project" value="InterPro"/>
</dbReference>
<accession>A0A0A1VTV9</accession>
<dbReference type="RefSeq" id="WP_080754260.1">
    <property type="nucleotide sequence ID" value="NZ_BBPA01000030.1"/>
</dbReference>
<dbReference type="GO" id="GO:0003677">
    <property type="term" value="F:DNA binding"/>
    <property type="evidence" value="ECO:0007669"/>
    <property type="project" value="InterPro"/>
</dbReference>
<dbReference type="PANTHER" id="PTHR34322:SF2">
    <property type="entry name" value="TRANSPOSASE IS200-LIKE DOMAIN-CONTAINING PROTEIN"/>
    <property type="match status" value="1"/>
</dbReference>
<organism evidence="2 3">
    <name type="scientific">Microcystis aeruginosa NIES-44</name>
    <dbReference type="NCBI Taxonomy" id="449439"/>
    <lineage>
        <taxon>Bacteria</taxon>
        <taxon>Bacillati</taxon>
        <taxon>Cyanobacteriota</taxon>
        <taxon>Cyanophyceae</taxon>
        <taxon>Oscillatoriophycideae</taxon>
        <taxon>Chroococcales</taxon>
        <taxon>Microcystaceae</taxon>
        <taxon>Microcystis</taxon>
    </lineage>
</organism>
<dbReference type="PANTHER" id="PTHR34322">
    <property type="entry name" value="TRANSPOSASE, Y1_TNP DOMAIN-CONTAINING"/>
    <property type="match status" value="1"/>
</dbReference>
<dbReference type="AlphaFoldDB" id="A0A0A1VTV9"/>
<gene>
    <name evidence="2" type="ORF">N44_01575</name>
</gene>
<dbReference type="Pfam" id="PF01797">
    <property type="entry name" value="Y1_Tnp"/>
    <property type="match status" value="1"/>
</dbReference>